<gene>
    <name evidence="1" type="ORF">Q9291_08625</name>
</gene>
<proteinExistence type="predicted"/>
<name>A0ABT9JUV7_9PROT</name>
<reference evidence="2" key="1">
    <citation type="journal article" date="2019" name="Int. J. Syst. Evol. Microbiol.">
        <title>The Global Catalogue of Microorganisms (GCM) 10K type strain sequencing project: providing services to taxonomists for standard genome sequencing and annotation.</title>
        <authorList>
            <consortium name="The Broad Institute Genomics Platform"/>
            <consortium name="The Broad Institute Genome Sequencing Center for Infectious Disease"/>
            <person name="Wu L."/>
            <person name="Ma J."/>
        </authorList>
    </citation>
    <scope>NUCLEOTIDE SEQUENCE [LARGE SCALE GENOMIC DNA]</scope>
    <source>
        <strain evidence="2">VKM B-3159</strain>
    </source>
</reference>
<accession>A0ABT9JUV7</accession>
<protein>
    <submittedName>
        <fullName evidence="1">Phage virion morphogenesis protein</fullName>
    </submittedName>
</protein>
<dbReference type="Pfam" id="PF05069">
    <property type="entry name" value="Phage_tail_S"/>
    <property type="match status" value="1"/>
</dbReference>
<organism evidence="1 2">
    <name type="scientific">Methylophilus aquaticus</name>
    <dbReference type="NCBI Taxonomy" id="1971610"/>
    <lineage>
        <taxon>Bacteria</taxon>
        <taxon>Pseudomonadati</taxon>
        <taxon>Pseudomonadota</taxon>
        <taxon>Betaproteobacteria</taxon>
        <taxon>Nitrosomonadales</taxon>
        <taxon>Methylophilaceae</taxon>
        <taxon>Methylophilus</taxon>
    </lineage>
</organism>
<dbReference type="EMBL" id="JAVCAP010000016">
    <property type="protein sequence ID" value="MDP8567911.1"/>
    <property type="molecule type" value="Genomic_DNA"/>
</dbReference>
<evidence type="ECO:0000313" key="2">
    <source>
        <dbReference type="Proteomes" id="UP001225906"/>
    </source>
</evidence>
<dbReference type="InterPro" id="IPR006522">
    <property type="entry name" value="Phage_virion_morphogenesis"/>
</dbReference>
<sequence length="165" mass="17734">MQFEVNLDNRHLLHVLNALTNALEHPSALLHGIGAEVVDITERNFADESGPAGEWQSLAEATINSREKKGQWPGKKLQIDGSLARSVLYTVEDSSVTIQAGSGGSEAYAAIHQFGGMAGRGRKVKIPARPYLPFVSDGSNVELSADATSAIADTFNDYLLDVLKK</sequence>
<dbReference type="Proteomes" id="UP001225906">
    <property type="component" value="Unassembled WGS sequence"/>
</dbReference>
<evidence type="ECO:0000313" key="1">
    <source>
        <dbReference type="EMBL" id="MDP8567911.1"/>
    </source>
</evidence>
<keyword evidence="2" id="KW-1185">Reference proteome</keyword>
<comment type="caution">
    <text evidence="1">The sequence shown here is derived from an EMBL/GenBank/DDBJ whole genome shotgun (WGS) entry which is preliminary data.</text>
</comment>
<dbReference type="NCBIfam" id="TIGR01635">
    <property type="entry name" value="tail_comp_S"/>
    <property type="match status" value="1"/>
</dbReference>
<dbReference type="RefSeq" id="WP_306389632.1">
    <property type="nucleotide sequence ID" value="NZ_JAVCAP010000016.1"/>
</dbReference>